<dbReference type="GO" id="GO:0005886">
    <property type="term" value="C:plasma membrane"/>
    <property type="evidence" value="ECO:0007669"/>
    <property type="project" value="UniProtKB-SubCell"/>
</dbReference>
<evidence type="ECO:0000256" key="4">
    <source>
        <dbReference type="ARBA" id="ARBA00022475"/>
    </source>
</evidence>
<dbReference type="KEGG" id="abac:LuPra_03198"/>
<dbReference type="EMBL" id="CP015136">
    <property type="protein sequence ID" value="AMY09971.1"/>
    <property type="molecule type" value="Genomic_DNA"/>
</dbReference>
<dbReference type="PANTHER" id="PTHR46494">
    <property type="entry name" value="CORA FAMILY METAL ION TRANSPORTER (EUROFUNG)"/>
    <property type="match status" value="1"/>
</dbReference>
<evidence type="ECO:0000256" key="2">
    <source>
        <dbReference type="ARBA" id="ARBA00009765"/>
    </source>
</evidence>
<evidence type="ECO:0000256" key="3">
    <source>
        <dbReference type="ARBA" id="ARBA00022448"/>
    </source>
</evidence>
<dbReference type="RefSeq" id="WP_110171662.1">
    <property type="nucleotide sequence ID" value="NZ_CP015136.1"/>
</dbReference>
<dbReference type="GO" id="GO:0000287">
    <property type="term" value="F:magnesium ion binding"/>
    <property type="evidence" value="ECO:0007669"/>
    <property type="project" value="TreeGrafter"/>
</dbReference>
<reference evidence="10" key="2">
    <citation type="submission" date="2016-04" db="EMBL/GenBank/DDBJ databases">
        <title>First Complete Genome Sequence of a Subdivision 6 Acidobacterium.</title>
        <authorList>
            <person name="Huang S."/>
            <person name="Vieira S."/>
            <person name="Bunk B."/>
            <person name="Riedel T."/>
            <person name="Sproeer C."/>
            <person name="Overmann J."/>
        </authorList>
    </citation>
    <scope>NUCLEOTIDE SEQUENCE [LARGE SCALE GENOMIC DNA]</scope>
    <source>
        <strain evidence="10">DSM 100886 HEG_-6_39</strain>
    </source>
</reference>
<protein>
    <submittedName>
        <fullName evidence="9">Magnesium transport protein CorA</fullName>
    </submittedName>
</protein>
<keyword evidence="5 8" id="KW-0812">Transmembrane</keyword>
<keyword evidence="10" id="KW-1185">Reference proteome</keyword>
<dbReference type="SUPFAM" id="SSF144083">
    <property type="entry name" value="Magnesium transport protein CorA, transmembrane region"/>
    <property type="match status" value="1"/>
</dbReference>
<dbReference type="Gene3D" id="3.30.460.20">
    <property type="entry name" value="CorA soluble domain-like"/>
    <property type="match status" value="1"/>
</dbReference>
<dbReference type="OrthoDB" id="9803416at2"/>
<dbReference type="SUPFAM" id="SSF143865">
    <property type="entry name" value="CorA soluble domain-like"/>
    <property type="match status" value="1"/>
</dbReference>
<dbReference type="STRING" id="1855912.LuPra_03198"/>
<sequence>MHSTDSAVATPSVDVVCSPSSDDVLTVFVHAHGQTRRADAIDPSWLAPDSGMIFWADLGNVDPAATRHILSDTFRFHELSVEDAVGSSHHPKVEPYDGYLYLILHGIDWNATQQGGFTTHDIDFFIGPNYLVTVHNGASRSIASVQGICPRNGFVLGDGPEVSALEDRLDAVEEAVFSASNEEVVRQILHIKRDVGSLRRVVMPQRDVIARLARREFAIIDEALSYKFRDVHDHLVRLADEANTFHDRVTGVLDAHLSFVSNRMNEVMKVLTLIATIFMPLTVLTSLYGMNVKIPLMPGSDGAQFWDVVIMMAVMTGAMVWYFKRRGWI</sequence>
<evidence type="ECO:0000313" key="9">
    <source>
        <dbReference type="EMBL" id="AMY09971.1"/>
    </source>
</evidence>
<evidence type="ECO:0000256" key="7">
    <source>
        <dbReference type="ARBA" id="ARBA00023136"/>
    </source>
</evidence>
<dbReference type="InterPro" id="IPR002523">
    <property type="entry name" value="MgTranspt_CorA/ZnTranspt_ZntB"/>
</dbReference>
<keyword evidence="3" id="KW-0813">Transport</keyword>
<dbReference type="GO" id="GO:0015095">
    <property type="term" value="F:magnesium ion transmembrane transporter activity"/>
    <property type="evidence" value="ECO:0007669"/>
    <property type="project" value="TreeGrafter"/>
</dbReference>
<keyword evidence="7 8" id="KW-0472">Membrane</keyword>
<keyword evidence="4" id="KW-1003">Cell membrane</keyword>
<dbReference type="Gene3D" id="1.20.58.340">
    <property type="entry name" value="Magnesium transport protein CorA, transmembrane region"/>
    <property type="match status" value="2"/>
</dbReference>
<dbReference type="Pfam" id="PF01544">
    <property type="entry name" value="CorA"/>
    <property type="match status" value="2"/>
</dbReference>
<dbReference type="PATRIC" id="fig|1813736.3.peg.3401"/>
<dbReference type="InterPro" id="IPR045863">
    <property type="entry name" value="CorA_TM1_TM2"/>
</dbReference>
<dbReference type="GO" id="GO:0050897">
    <property type="term" value="F:cobalt ion binding"/>
    <property type="evidence" value="ECO:0007669"/>
    <property type="project" value="TreeGrafter"/>
</dbReference>
<reference evidence="9 10" key="1">
    <citation type="journal article" date="2016" name="Genome Announc.">
        <title>First Complete Genome Sequence of a Subdivision 6 Acidobacterium Strain.</title>
        <authorList>
            <person name="Huang S."/>
            <person name="Vieira S."/>
            <person name="Bunk B."/>
            <person name="Riedel T."/>
            <person name="Sproer C."/>
            <person name="Overmann J."/>
        </authorList>
    </citation>
    <scope>NUCLEOTIDE SEQUENCE [LARGE SCALE GENOMIC DNA]</scope>
    <source>
        <strain evidence="10">DSM 100886 HEG_-6_39</strain>
    </source>
</reference>
<comment type="subcellular location">
    <subcellularLocation>
        <location evidence="1">Cell membrane</location>
        <topology evidence="1">Multi-pass membrane protein</topology>
    </subcellularLocation>
</comment>
<keyword evidence="6 8" id="KW-1133">Transmembrane helix</keyword>
<name>A0A143PNB5_LUTPR</name>
<dbReference type="AlphaFoldDB" id="A0A143PNB5"/>
<evidence type="ECO:0000256" key="6">
    <source>
        <dbReference type="ARBA" id="ARBA00022989"/>
    </source>
</evidence>
<dbReference type="GO" id="GO:0015087">
    <property type="term" value="F:cobalt ion transmembrane transporter activity"/>
    <property type="evidence" value="ECO:0007669"/>
    <property type="project" value="TreeGrafter"/>
</dbReference>
<feature type="transmembrane region" description="Helical" evidence="8">
    <location>
        <begin position="270"/>
        <end position="291"/>
    </location>
</feature>
<evidence type="ECO:0000313" key="10">
    <source>
        <dbReference type="Proteomes" id="UP000076079"/>
    </source>
</evidence>
<gene>
    <name evidence="9" type="primary">corA_1</name>
    <name evidence="9" type="ORF">LuPra_03198</name>
</gene>
<feature type="transmembrane region" description="Helical" evidence="8">
    <location>
        <begin position="303"/>
        <end position="323"/>
    </location>
</feature>
<evidence type="ECO:0000256" key="8">
    <source>
        <dbReference type="SAM" id="Phobius"/>
    </source>
</evidence>
<comment type="similarity">
    <text evidence="2">Belongs to the CorA metal ion transporter (MIT) (TC 1.A.35) family.</text>
</comment>
<organism evidence="9 10">
    <name type="scientific">Luteitalea pratensis</name>
    <dbReference type="NCBI Taxonomy" id="1855912"/>
    <lineage>
        <taxon>Bacteria</taxon>
        <taxon>Pseudomonadati</taxon>
        <taxon>Acidobacteriota</taxon>
        <taxon>Vicinamibacteria</taxon>
        <taxon>Vicinamibacterales</taxon>
        <taxon>Vicinamibacteraceae</taxon>
        <taxon>Luteitalea</taxon>
    </lineage>
</organism>
<dbReference type="PANTHER" id="PTHR46494:SF1">
    <property type="entry name" value="CORA FAMILY METAL ION TRANSPORTER (EUROFUNG)"/>
    <property type="match status" value="1"/>
</dbReference>
<dbReference type="InterPro" id="IPR045861">
    <property type="entry name" value="CorA_cytoplasmic_dom"/>
</dbReference>
<dbReference type="CDD" id="cd12822">
    <property type="entry name" value="TmCorA-like"/>
    <property type="match status" value="1"/>
</dbReference>
<proteinExistence type="inferred from homology"/>
<evidence type="ECO:0000256" key="1">
    <source>
        <dbReference type="ARBA" id="ARBA00004651"/>
    </source>
</evidence>
<evidence type="ECO:0000256" key="5">
    <source>
        <dbReference type="ARBA" id="ARBA00022692"/>
    </source>
</evidence>
<dbReference type="Proteomes" id="UP000076079">
    <property type="component" value="Chromosome"/>
</dbReference>
<accession>A0A143PNB5</accession>